<protein>
    <recommendedName>
        <fullName evidence="3">LWR-salt protein</fullName>
    </recommendedName>
</protein>
<comment type="caution">
    <text evidence="1">The sequence shown here is derived from an EMBL/GenBank/DDBJ whole genome shotgun (WGS) entry which is preliminary data.</text>
</comment>
<evidence type="ECO:0008006" key="3">
    <source>
        <dbReference type="Google" id="ProtNLM"/>
    </source>
</evidence>
<organism evidence="1 2">
    <name type="scientific">Natrialba taiwanensis DSM 12281</name>
    <dbReference type="NCBI Taxonomy" id="1230458"/>
    <lineage>
        <taxon>Archaea</taxon>
        <taxon>Methanobacteriati</taxon>
        <taxon>Methanobacteriota</taxon>
        <taxon>Stenosarchaea group</taxon>
        <taxon>Halobacteria</taxon>
        <taxon>Halobacteriales</taxon>
        <taxon>Natrialbaceae</taxon>
        <taxon>Natrialba</taxon>
    </lineage>
</organism>
<sequence length="126" mass="14020">MHGQYVFTVRVRLEPAQPAISLEPGSETTTVTVRRVAPEPGTGGWRFFRDTLWRGEVADEAHVRRLAEDWLDLPVESASFSELQVDTVYFDAMKSAIASDLDAFNAETVSEALSKYLGSSIRVQDV</sequence>
<dbReference type="NCBIfam" id="NF033910">
    <property type="entry name" value="LWR_salt"/>
    <property type="match status" value="1"/>
</dbReference>
<dbReference type="Pfam" id="PF26423">
    <property type="entry name" value="LWR_salt"/>
    <property type="match status" value="1"/>
</dbReference>
<keyword evidence="2" id="KW-1185">Reference proteome</keyword>
<evidence type="ECO:0000313" key="1">
    <source>
        <dbReference type="EMBL" id="ELY94453.1"/>
    </source>
</evidence>
<proteinExistence type="predicted"/>
<accession>M0AAT0</accession>
<dbReference type="InterPro" id="IPR049798">
    <property type="entry name" value="LWR_salt"/>
</dbReference>
<dbReference type="Proteomes" id="UP000011648">
    <property type="component" value="Unassembled WGS sequence"/>
</dbReference>
<name>M0AAT0_9EURY</name>
<dbReference type="STRING" id="1230458.C484_05742"/>
<dbReference type="AlphaFoldDB" id="M0AAT0"/>
<dbReference type="OrthoDB" id="202660at2157"/>
<evidence type="ECO:0000313" key="2">
    <source>
        <dbReference type="Proteomes" id="UP000011648"/>
    </source>
</evidence>
<gene>
    <name evidence="1" type="ORF">C484_05742</name>
</gene>
<dbReference type="PATRIC" id="fig|1230458.4.peg.1157"/>
<dbReference type="EMBL" id="AOIL01000017">
    <property type="protein sequence ID" value="ELY94453.1"/>
    <property type="molecule type" value="Genomic_DNA"/>
</dbReference>
<dbReference type="RefSeq" id="WP_006824981.1">
    <property type="nucleotide sequence ID" value="NZ_AOIL01000017.1"/>
</dbReference>
<reference evidence="1 2" key="1">
    <citation type="journal article" date="2014" name="PLoS Genet.">
        <title>Phylogenetically driven sequencing of extremely halophilic archaea reveals strategies for static and dynamic osmo-response.</title>
        <authorList>
            <person name="Becker E.A."/>
            <person name="Seitzer P.M."/>
            <person name="Tritt A."/>
            <person name="Larsen D."/>
            <person name="Krusor M."/>
            <person name="Yao A.I."/>
            <person name="Wu D."/>
            <person name="Madern D."/>
            <person name="Eisen J.A."/>
            <person name="Darling A.E."/>
            <person name="Facciotti M.T."/>
        </authorList>
    </citation>
    <scope>NUCLEOTIDE SEQUENCE [LARGE SCALE GENOMIC DNA]</scope>
    <source>
        <strain evidence="1 2">DSM 12281</strain>
    </source>
</reference>